<protein>
    <recommendedName>
        <fullName evidence="2">DUF6589 domain-containing protein</fullName>
    </recommendedName>
</protein>
<gene>
    <name evidence="3" type="ORF">RHS04_08916</name>
</gene>
<sequence>MFRASGPTELDRTNLNGIDLQCEPSALPPQALVHPTLGTVNPVTPLRNEAILPQSSSRKRGQERRAATFKRKAEERRAAAQREMEQAEELQKARMSYENELAAQNQLETLEAIVRNVSMSLNQHSLDWGDLLVFAFDPAHNPGRFRAEQFWHRPENFSKLMRLWTSDGATRSGQRLVKDFAIDLVSRLMKRESRRATKEGFLRLAPGDLPIQTNEFGLQNITKQLNLHCATTMSVLKAVCTSSKQKKTLTEMGKSRKEKVVSVAALSLLQEYNQLNNKFQSLSSLFLYASGVSRQGISVISSYGNSTSYSKLIARPNFAANVENTPGCVTAVKQRKAGTLFNLSQACRQMLREIAAERPMAVVYDNINIYFRSEQVAIGKKDTLESGTCATAFELFKASPEDMKVLDLNAKFINARGLTLDDIQLTHKESSLHLKCIEYTILDIIVTYGGHEFQRYRLLLDEILPSSEIKREVHHDRIYPMPTMELDEATIKGNIEICQTLFKELGLDTSTLEFAQFVRILAGDQLTVSRLRTIAKNRIGHESSYESFEWLVPIIGLFHLKMAQTQGILETHLGHSNSSRNPTSLAFQNTILHQKPIPTPTPFHTARDLIQVSLYARILHCFQLVSGNTSLSALANQLSLLDSQDSEDPPTRSFRQLRRYAQDLYQEHASTQKVYHLRQARKAGGEGSDAGDAIFEDSSLFIRDALELQAYTAAIKAGDSGRALISLKLWALAFRANGRSKYAQEMLYLIHNLTHVWPQPLRDIILNNWLLNPTGNPNSHVELDLVQEHLIFWIKVNITILIQPN</sequence>
<evidence type="ECO:0000313" key="4">
    <source>
        <dbReference type="Proteomes" id="UP000650582"/>
    </source>
</evidence>
<name>A0A8H7H172_9AGAM</name>
<dbReference type="AlphaFoldDB" id="A0A8H7H172"/>
<dbReference type="Pfam" id="PF20231">
    <property type="entry name" value="DUF6589"/>
    <property type="match status" value="1"/>
</dbReference>
<evidence type="ECO:0000256" key="1">
    <source>
        <dbReference type="SAM" id="MobiDB-lite"/>
    </source>
</evidence>
<reference evidence="3" key="1">
    <citation type="submission" date="2020-09" db="EMBL/GenBank/DDBJ databases">
        <title>Comparative genome analyses of four rice-infecting Rhizoctonia solani isolates reveal extensive enrichment of homogalacturonan modification genes.</title>
        <authorList>
            <person name="Lee D.-Y."/>
            <person name="Jeon J."/>
            <person name="Kim K.-T."/>
            <person name="Cheong K."/>
            <person name="Song H."/>
            <person name="Choi G."/>
            <person name="Ko J."/>
            <person name="Opiyo S.O."/>
            <person name="Zuo S."/>
            <person name="Madhav S."/>
            <person name="Lee Y.-H."/>
            <person name="Wang G.-L."/>
        </authorList>
    </citation>
    <scope>NUCLEOTIDE SEQUENCE</scope>
    <source>
        <strain evidence="3">AG1-IA YN-7</strain>
    </source>
</reference>
<feature type="compositionally biased region" description="Basic and acidic residues" evidence="1">
    <location>
        <begin position="63"/>
        <end position="80"/>
    </location>
</feature>
<evidence type="ECO:0000313" key="3">
    <source>
        <dbReference type="EMBL" id="KAF8669027.1"/>
    </source>
</evidence>
<dbReference type="EMBL" id="JACYCC010000310">
    <property type="protein sequence ID" value="KAF8669027.1"/>
    <property type="molecule type" value="Genomic_DNA"/>
</dbReference>
<evidence type="ECO:0000259" key="2">
    <source>
        <dbReference type="Pfam" id="PF20231"/>
    </source>
</evidence>
<dbReference type="InterPro" id="IPR046496">
    <property type="entry name" value="DUF6589"/>
</dbReference>
<comment type="caution">
    <text evidence="3">The sequence shown here is derived from an EMBL/GenBank/DDBJ whole genome shotgun (WGS) entry which is preliminary data.</text>
</comment>
<dbReference type="Proteomes" id="UP000650582">
    <property type="component" value="Unassembled WGS sequence"/>
</dbReference>
<accession>A0A8H7H172</accession>
<feature type="domain" description="DUF6589" evidence="2">
    <location>
        <begin position="417"/>
        <end position="796"/>
    </location>
</feature>
<feature type="region of interest" description="Disordered" evidence="1">
    <location>
        <begin position="49"/>
        <end position="80"/>
    </location>
</feature>
<organism evidence="3 4">
    <name type="scientific">Rhizoctonia solani</name>
    <dbReference type="NCBI Taxonomy" id="456999"/>
    <lineage>
        <taxon>Eukaryota</taxon>
        <taxon>Fungi</taxon>
        <taxon>Dikarya</taxon>
        <taxon>Basidiomycota</taxon>
        <taxon>Agaricomycotina</taxon>
        <taxon>Agaricomycetes</taxon>
        <taxon>Cantharellales</taxon>
        <taxon>Ceratobasidiaceae</taxon>
        <taxon>Rhizoctonia</taxon>
    </lineage>
</organism>
<proteinExistence type="predicted"/>